<organism evidence="1 2">
    <name type="scientific">Cochliobolus sativus (strain ND90Pr / ATCC 201652)</name>
    <name type="common">Common root rot and spot blotch fungus</name>
    <name type="synonym">Bipolaris sorokiniana</name>
    <dbReference type="NCBI Taxonomy" id="665912"/>
    <lineage>
        <taxon>Eukaryota</taxon>
        <taxon>Fungi</taxon>
        <taxon>Dikarya</taxon>
        <taxon>Ascomycota</taxon>
        <taxon>Pezizomycotina</taxon>
        <taxon>Dothideomycetes</taxon>
        <taxon>Pleosporomycetidae</taxon>
        <taxon>Pleosporales</taxon>
        <taxon>Pleosporineae</taxon>
        <taxon>Pleosporaceae</taxon>
        <taxon>Bipolaris</taxon>
    </lineage>
</organism>
<dbReference type="RefSeq" id="XP_007704446.1">
    <property type="nucleotide sequence ID" value="XM_007706256.1"/>
</dbReference>
<dbReference type="HOGENOM" id="CLU_2120883_0_0_1"/>
<reference evidence="1 2" key="1">
    <citation type="journal article" date="2012" name="PLoS Pathog.">
        <title>Diverse lifestyles and strategies of plant pathogenesis encoded in the genomes of eighteen Dothideomycetes fungi.</title>
        <authorList>
            <person name="Ohm R.A."/>
            <person name="Feau N."/>
            <person name="Henrissat B."/>
            <person name="Schoch C.L."/>
            <person name="Horwitz B.A."/>
            <person name="Barry K.W."/>
            <person name="Condon B.J."/>
            <person name="Copeland A.C."/>
            <person name="Dhillon B."/>
            <person name="Glaser F."/>
            <person name="Hesse C.N."/>
            <person name="Kosti I."/>
            <person name="LaButti K."/>
            <person name="Lindquist E.A."/>
            <person name="Lucas S."/>
            <person name="Salamov A.A."/>
            <person name="Bradshaw R.E."/>
            <person name="Ciuffetti L."/>
            <person name="Hamelin R.C."/>
            <person name="Kema G.H.J."/>
            <person name="Lawrence C."/>
            <person name="Scott J.A."/>
            <person name="Spatafora J.W."/>
            <person name="Turgeon B.G."/>
            <person name="de Wit P.J.G.M."/>
            <person name="Zhong S."/>
            <person name="Goodwin S.B."/>
            <person name="Grigoriev I.V."/>
        </authorList>
    </citation>
    <scope>NUCLEOTIDE SEQUENCE [LARGE SCALE GENOMIC DNA]</scope>
    <source>
        <strain evidence="2">ND90Pr / ATCC 201652</strain>
    </source>
</reference>
<dbReference type="KEGG" id="bsc:COCSADRAFT_346870"/>
<name>M2SCS0_COCSN</name>
<evidence type="ECO:0000313" key="1">
    <source>
        <dbReference type="EMBL" id="EMD60275.1"/>
    </source>
</evidence>
<dbReference type="OrthoDB" id="496981at2759"/>
<keyword evidence="2" id="KW-1185">Reference proteome</keyword>
<evidence type="ECO:0000313" key="2">
    <source>
        <dbReference type="Proteomes" id="UP000016934"/>
    </source>
</evidence>
<dbReference type="EMBL" id="KB445651">
    <property type="protein sequence ID" value="EMD60275.1"/>
    <property type="molecule type" value="Genomic_DNA"/>
</dbReference>
<accession>M2SCS0</accession>
<dbReference type="AlphaFoldDB" id="M2SCS0"/>
<dbReference type="Proteomes" id="UP000016934">
    <property type="component" value="Unassembled WGS sequence"/>
</dbReference>
<reference evidence="2" key="2">
    <citation type="journal article" date="2013" name="PLoS Genet.">
        <title>Comparative genome structure, secondary metabolite, and effector coding capacity across Cochliobolus pathogens.</title>
        <authorList>
            <person name="Condon B.J."/>
            <person name="Leng Y."/>
            <person name="Wu D."/>
            <person name="Bushley K.E."/>
            <person name="Ohm R.A."/>
            <person name="Otillar R."/>
            <person name="Martin J."/>
            <person name="Schackwitz W."/>
            <person name="Grimwood J."/>
            <person name="MohdZainudin N."/>
            <person name="Xue C."/>
            <person name="Wang R."/>
            <person name="Manning V.A."/>
            <person name="Dhillon B."/>
            <person name="Tu Z.J."/>
            <person name="Steffenson B.J."/>
            <person name="Salamov A."/>
            <person name="Sun H."/>
            <person name="Lowry S."/>
            <person name="LaButti K."/>
            <person name="Han J."/>
            <person name="Copeland A."/>
            <person name="Lindquist E."/>
            <person name="Barry K."/>
            <person name="Schmutz J."/>
            <person name="Baker S.E."/>
            <person name="Ciuffetti L.M."/>
            <person name="Grigoriev I.V."/>
            <person name="Zhong S."/>
            <person name="Turgeon B.G."/>
        </authorList>
    </citation>
    <scope>NUCLEOTIDE SEQUENCE [LARGE SCALE GENOMIC DNA]</scope>
    <source>
        <strain evidence="2">ND90Pr / ATCC 201652</strain>
    </source>
</reference>
<proteinExistence type="predicted"/>
<dbReference type="GeneID" id="19137806"/>
<gene>
    <name evidence="1" type="ORF">COCSADRAFT_346870</name>
</gene>
<sequence length="114" mass="13477">MLLQNLVCALPFGTMATNSTKCHFQFQAMSGFFIDFVEKAKRDASFRATTLPKLGLIERTYERDKDKVCSEDLKMDRKPWEHFRDYIKYLNSQEVTFTKYVLSLVPYKTWTRLS</sequence>
<protein>
    <submittedName>
        <fullName evidence="1">Uncharacterized protein</fullName>
    </submittedName>
</protein>